<gene>
    <name evidence="6" type="ORF">CDSM653_01802</name>
</gene>
<dbReference type="PANTHER" id="PTHR22762:SF165">
    <property type="entry name" value="PUTATIVE (AFU_ORTHOLOGUE AFUA_1G06560)-RELATED"/>
    <property type="match status" value="1"/>
</dbReference>
<dbReference type="GO" id="GO:0004553">
    <property type="term" value="F:hydrolase activity, hydrolyzing O-glycosyl compounds"/>
    <property type="evidence" value="ECO:0007669"/>
    <property type="project" value="InterPro"/>
</dbReference>
<reference evidence="6 7" key="2">
    <citation type="journal article" date="2015" name="BMC Genomics">
        <title>Analysis of three genomes within the thermophilic bacterial species Caldanaerobacter subterraneus with a focus on carbon monoxide dehydrogenase evolution and hydrolase diversity.</title>
        <authorList>
            <person name="Sant'Anna F.H."/>
            <person name="Lebedinsky A.V."/>
            <person name="Sokolova T.G."/>
            <person name="Robb F.T."/>
            <person name="Gonzalez J.M."/>
        </authorList>
    </citation>
    <scope>NUCLEOTIDE SEQUENCE [LARGE SCALE GENOMIC DNA]</scope>
    <source>
        <strain evidence="6 7">DSM 12653</strain>
    </source>
</reference>
<dbReference type="Pfam" id="PF21365">
    <property type="entry name" value="Glyco_hydro_31_3rd"/>
    <property type="match status" value="1"/>
</dbReference>
<reference evidence="7" key="3">
    <citation type="submission" date="2015-02" db="EMBL/GenBank/DDBJ databases">
        <title>Genome analysis of three genomes within the thermophilic hydrogenogenic bacterial species Caldanaerobacter subterraneus.</title>
        <authorList>
            <person name="Sant'Anna F.H."/>
            <person name="Lebedinsky A."/>
            <person name="Sokolova T."/>
            <person name="Robb F.T."/>
            <person name="Gonzalez J.M."/>
        </authorList>
    </citation>
    <scope>NUCLEOTIDE SEQUENCE [LARGE SCALE GENOMIC DNA]</scope>
    <source>
        <strain evidence="7">DSM 12653</strain>
    </source>
</reference>
<dbReference type="Gene3D" id="2.60.40.1760">
    <property type="entry name" value="glycosyl hydrolase (family 31)"/>
    <property type="match status" value="1"/>
</dbReference>
<protein>
    <submittedName>
        <fullName evidence="6">Alpha-glucosidase</fullName>
    </submittedName>
</protein>
<dbReference type="RefSeq" id="WP_011026080.1">
    <property type="nucleotide sequence ID" value="NZ_ABXP02000104.1"/>
</dbReference>
<proteinExistence type="inferred from homology"/>
<evidence type="ECO:0000259" key="5">
    <source>
        <dbReference type="Pfam" id="PF21365"/>
    </source>
</evidence>
<dbReference type="AlphaFoldDB" id="A0A0F5PLB5"/>
<keyword evidence="2" id="KW-0326">Glycosidase</keyword>
<dbReference type="InterPro" id="IPR011013">
    <property type="entry name" value="Gal_mutarotase_sf_dom"/>
</dbReference>
<dbReference type="InterPro" id="IPR025887">
    <property type="entry name" value="Glyco_hydro_31_N_dom"/>
</dbReference>
<dbReference type="PANTHER" id="PTHR22762">
    <property type="entry name" value="ALPHA-GLUCOSIDASE"/>
    <property type="match status" value="1"/>
</dbReference>
<dbReference type="SUPFAM" id="SSF51445">
    <property type="entry name" value="(Trans)glycosidases"/>
    <property type="match status" value="1"/>
</dbReference>
<sequence length="805" mass="95437">MNRLSHNLHLLSHNNNTFIFKAENEDIHVYIFILEENIIRILVQDGELKIRKTWWVAPGMKDIPLEGRDRFDLTPFTLPPYKWNIKDNKFEVCTSDLLLLVNLRDFNCEWYVKRNDRWYKIAADRKTQSYNFKNLLGDGIYHYMSILENESYYGLGEKSGDIERNGRRFRMFNIDALGYDAEKTDPLYKHIPFYIVRNHDYGVSFGIFYDVMSQAIFDFGVEKDGYYGRDYRYFKAEDGDLDYYFILGPTLEKVVTSFTWLTGKPMFPPKWSIGYSGSSMSYTEVENAQEALLEFLNKCEKYDIPTSSFHLSSGYTSKEGKRYVFNWNKTKIPSPQKLTNEFHEKGVKLIANVKPFLLIDHPSYEELKDKKMFILSRDSMVPQITQLWDDMGSYIDFTNLEAFNWWKEKIKYALLDYGIDAVWNDNNEFEIMDGKAMVNNFGEKINFEKVRALLPLLMAKASFEAMEEYKSSKRPFLVSRSGCPGMQRYCQTWTGDNYTEWKTLRYNHYMGLGLSLSGVYNFGHDVGGFYGPAPDPELFLRWIQYGIFMPRFTIHSWNTDGTVNEPWMYPEIIEEVRNLIKFRYKLIPYFYHLFYEAHEFYRPIIRPVFYEFEEDKETFKYSKDDLMVGPFILLTPVFDKGVKERNVYLPFTKDGWVEYLNQKVYEGGQFVKIEVPFLHTNFFIKGGSIIPINDSEHKFGEISAERRVLWIVPHINEGRTFIRFFEDDGFSKKYLDGEYAFINVELNSYKEKVEIKLEKEGRFTLPYKDLKLQLPLFEKRNIAVYFANEKIYEGNEKEIILKIQE</sequence>
<dbReference type="Proteomes" id="UP000010146">
    <property type="component" value="Unassembled WGS sequence"/>
</dbReference>
<dbReference type="Gene3D" id="2.60.40.1180">
    <property type="entry name" value="Golgi alpha-mannosidase II"/>
    <property type="match status" value="2"/>
</dbReference>
<keyword evidence="2" id="KW-0378">Hydrolase</keyword>
<comment type="similarity">
    <text evidence="1 2">Belongs to the glycosyl hydrolase 31 family.</text>
</comment>
<evidence type="ECO:0000259" key="3">
    <source>
        <dbReference type="Pfam" id="PF01055"/>
    </source>
</evidence>
<dbReference type="SUPFAM" id="SSF51011">
    <property type="entry name" value="Glycosyl hydrolase domain"/>
    <property type="match status" value="1"/>
</dbReference>
<dbReference type="CDD" id="cd06599">
    <property type="entry name" value="GH31_glycosidase_Aec37"/>
    <property type="match status" value="1"/>
</dbReference>
<comment type="caution">
    <text evidence="6">The sequence shown here is derived from an EMBL/GenBank/DDBJ whole genome shotgun (WGS) entry which is preliminary data.</text>
</comment>
<dbReference type="GO" id="GO:0005975">
    <property type="term" value="P:carbohydrate metabolic process"/>
    <property type="evidence" value="ECO:0007669"/>
    <property type="project" value="InterPro"/>
</dbReference>
<dbReference type="InterPro" id="IPR000322">
    <property type="entry name" value="Glyco_hydro_31_TIM"/>
</dbReference>
<dbReference type="InterPro" id="IPR048395">
    <property type="entry name" value="Glyco_hydro_31_C"/>
</dbReference>
<evidence type="ECO:0000256" key="1">
    <source>
        <dbReference type="ARBA" id="ARBA00007806"/>
    </source>
</evidence>
<accession>A0A0F5PLB5</accession>
<dbReference type="Gene3D" id="3.20.20.80">
    <property type="entry name" value="Glycosidases"/>
    <property type="match status" value="1"/>
</dbReference>
<dbReference type="EMBL" id="ABXP02000104">
    <property type="protein sequence ID" value="KKC29186.1"/>
    <property type="molecule type" value="Genomic_DNA"/>
</dbReference>
<dbReference type="Pfam" id="PF13802">
    <property type="entry name" value="Gal_mutarotas_2"/>
    <property type="match status" value="1"/>
</dbReference>
<feature type="domain" description="Glycosyl hydrolase family 31 C-terminal" evidence="5">
    <location>
        <begin position="602"/>
        <end position="690"/>
    </location>
</feature>
<reference evidence="6 7" key="1">
    <citation type="submission" date="2008-07" db="EMBL/GenBank/DDBJ databases">
        <authorList>
            <person name="Gonzalez J."/>
            <person name="Sokolova T."/>
            <person name="Ferriera S."/>
            <person name="Johnson J."/>
            <person name="Kravitz S."/>
            <person name="Beeson K."/>
            <person name="Sutton G."/>
            <person name="Rogers Y.-H."/>
            <person name="Friedman R."/>
            <person name="Frazier M."/>
            <person name="Venter J.C."/>
        </authorList>
    </citation>
    <scope>NUCLEOTIDE SEQUENCE [LARGE SCALE GENOMIC DNA]</scope>
    <source>
        <strain evidence="6 7">DSM 12653</strain>
    </source>
</reference>
<evidence type="ECO:0000256" key="2">
    <source>
        <dbReference type="RuleBase" id="RU361185"/>
    </source>
</evidence>
<name>A0A0F5PLB5_9THEO</name>
<dbReference type="InterPro" id="IPR017853">
    <property type="entry name" value="GH"/>
</dbReference>
<dbReference type="GO" id="GO:0030246">
    <property type="term" value="F:carbohydrate binding"/>
    <property type="evidence" value="ECO:0007669"/>
    <property type="project" value="InterPro"/>
</dbReference>
<feature type="domain" description="Glycoside hydrolase family 31 TIM barrel" evidence="3">
    <location>
        <begin position="265"/>
        <end position="593"/>
    </location>
</feature>
<dbReference type="CDD" id="cd14752">
    <property type="entry name" value="GH31_N"/>
    <property type="match status" value="1"/>
</dbReference>
<feature type="domain" description="Glycoside hydrolase family 31 N-terminal" evidence="4">
    <location>
        <begin position="29"/>
        <end position="218"/>
    </location>
</feature>
<evidence type="ECO:0000313" key="7">
    <source>
        <dbReference type="Proteomes" id="UP000010146"/>
    </source>
</evidence>
<dbReference type="InterPro" id="IPR013780">
    <property type="entry name" value="Glyco_hydro_b"/>
</dbReference>
<evidence type="ECO:0000259" key="4">
    <source>
        <dbReference type="Pfam" id="PF13802"/>
    </source>
</evidence>
<dbReference type="SUPFAM" id="SSF74650">
    <property type="entry name" value="Galactose mutarotase-like"/>
    <property type="match status" value="1"/>
</dbReference>
<organism evidence="6 7">
    <name type="scientific">Caldanaerobacter subterraneus subsp. pacificus DSM 12653</name>
    <dbReference type="NCBI Taxonomy" id="391606"/>
    <lineage>
        <taxon>Bacteria</taxon>
        <taxon>Bacillati</taxon>
        <taxon>Bacillota</taxon>
        <taxon>Clostridia</taxon>
        <taxon>Thermoanaerobacterales</taxon>
        <taxon>Thermoanaerobacteraceae</taxon>
        <taxon>Caldanaerobacter</taxon>
    </lineage>
</organism>
<evidence type="ECO:0000313" key="6">
    <source>
        <dbReference type="EMBL" id="KKC29186.1"/>
    </source>
</evidence>
<dbReference type="Pfam" id="PF01055">
    <property type="entry name" value="Glyco_hydro_31_2nd"/>
    <property type="match status" value="1"/>
</dbReference>